<sequence length="32" mass="3431">MNQEAQSNVRSINGNAEPILRGGESNVDIDDS</sequence>
<dbReference type="AlphaFoldDB" id="A0A0N5BHP6"/>
<name>A0A0N5BHP6_STREA</name>
<reference evidence="3" key="1">
    <citation type="submission" date="2017-02" db="UniProtKB">
        <authorList>
            <consortium name="WormBaseParasite"/>
        </authorList>
    </citation>
    <scope>IDENTIFICATION</scope>
</reference>
<dbReference type="WBParaSite" id="SPAL_0000548300.1">
    <property type="protein sequence ID" value="SPAL_0000548300.1"/>
    <property type="gene ID" value="SPAL_0000548300"/>
</dbReference>
<evidence type="ECO:0000313" key="2">
    <source>
        <dbReference type="Proteomes" id="UP000046392"/>
    </source>
</evidence>
<dbReference type="Proteomes" id="UP000046392">
    <property type="component" value="Unplaced"/>
</dbReference>
<evidence type="ECO:0000313" key="3">
    <source>
        <dbReference type="WBParaSite" id="SPAL_0000548300.1"/>
    </source>
</evidence>
<keyword evidence="2" id="KW-1185">Reference proteome</keyword>
<protein>
    <submittedName>
        <fullName evidence="3">Spore protein</fullName>
    </submittedName>
</protein>
<accession>A0A0N5BHP6</accession>
<organism evidence="2 3">
    <name type="scientific">Strongyloides papillosus</name>
    <name type="common">Intestinal threadworm</name>
    <dbReference type="NCBI Taxonomy" id="174720"/>
    <lineage>
        <taxon>Eukaryota</taxon>
        <taxon>Metazoa</taxon>
        <taxon>Ecdysozoa</taxon>
        <taxon>Nematoda</taxon>
        <taxon>Chromadorea</taxon>
        <taxon>Rhabditida</taxon>
        <taxon>Tylenchina</taxon>
        <taxon>Panagrolaimomorpha</taxon>
        <taxon>Strongyloidoidea</taxon>
        <taxon>Strongyloididae</taxon>
        <taxon>Strongyloides</taxon>
    </lineage>
</organism>
<feature type="region of interest" description="Disordered" evidence="1">
    <location>
        <begin position="1"/>
        <end position="32"/>
    </location>
</feature>
<evidence type="ECO:0000256" key="1">
    <source>
        <dbReference type="SAM" id="MobiDB-lite"/>
    </source>
</evidence>
<proteinExistence type="predicted"/>
<feature type="compositionally biased region" description="Polar residues" evidence="1">
    <location>
        <begin position="1"/>
        <end position="14"/>
    </location>
</feature>